<evidence type="ECO:0000256" key="3">
    <source>
        <dbReference type="SAM" id="Coils"/>
    </source>
</evidence>
<feature type="coiled-coil region" evidence="3">
    <location>
        <begin position="56"/>
        <end position="83"/>
    </location>
</feature>
<dbReference type="PROSITE" id="PS51155">
    <property type="entry name" value="CHIT_BIND_RR_2"/>
    <property type="match status" value="1"/>
</dbReference>
<feature type="signal peptide" evidence="4">
    <location>
        <begin position="1"/>
        <end position="17"/>
    </location>
</feature>
<evidence type="ECO:0000313" key="5">
    <source>
        <dbReference type="Proteomes" id="UP000694941"/>
    </source>
</evidence>
<dbReference type="InterPro" id="IPR000618">
    <property type="entry name" value="Insect_cuticle"/>
</dbReference>
<sequence length="223" mass="25155">MERLVILICVCFVTTTAQNTLYQGPGSQHFNPDFIAALQHQARPVAARSRHYNAVSNSLHQDLKIHQLQLQQHEQEVQRHLQQENEAIRGNFQPTNQQVYQQQALTAAHQPQDQQEYYLEQQQALKDAHQPQELDTPKNYHPPALVHKVNIGPKLQGDYDFVYDTGKGPFGQSFRTETRLPDGTVKGSYGYIDSDGRQRTVNYIAGKGGFVAEGDVGPDYTAA</sequence>
<dbReference type="Proteomes" id="UP000694941">
    <property type="component" value="Unplaced"/>
</dbReference>
<organism evidence="5 6">
    <name type="scientific">Limulus polyphemus</name>
    <name type="common">Atlantic horseshoe crab</name>
    <dbReference type="NCBI Taxonomy" id="6850"/>
    <lineage>
        <taxon>Eukaryota</taxon>
        <taxon>Metazoa</taxon>
        <taxon>Ecdysozoa</taxon>
        <taxon>Arthropoda</taxon>
        <taxon>Chelicerata</taxon>
        <taxon>Merostomata</taxon>
        <taxon>Xiphosura</taxon>
        <taxon>Limulidae</taxon>
        <taxon>Limulus</taxon>
    </lineage>
</organism>
<evidence type="ECO:0000256" key="2">
    <source>
        <dbReference type="PROSITE-ProRule" id="PRU00497"/>
    </source>
</evidence>
<name>A0ABM1T014_LIMPO</name>
<keyword evidence="5" id="KW-1185">Reference proteome</keyword>
<evidence type="ECO:0000313" key="6">
    <source>
        <dbReference type="RefSeq" id="XP_022249220.1"/>
    </source>
</evidence>
<dbReference type="RefSeq" id="XP_022249220.1">
    <property type="nucleotide sequence ID" value="XM_022393512.1"/>
</dbReference>
<dbReference type="Pfam" id="PF00379">
    <property type="entry name" value="Chitin_bind_4"/>
    <property type="match status" value="1"/>
</dbReference>
<dbReference type="PROSITE" id="PS00233">
    <property type="entry name" value="CHIT_BIND_RR_1"/>
    <property type="match status" value="1"/>
</dbReference>
<keyword evidence="4" id="KW-0732">Signal</keyword>
<protein>
    <submittedName>
        <fullName evidence="6">Uncharacterized protein LOC111087306</fullName>
    </submittedName>
</protein>
<accession>A0ABM1T014</accession>
<gene>
    <name evidence="6" type="primary">LOC111087306</name>
</gene>
<reference evidence="6" key="1">
    <citation type="submission" date="2025-08" db="UniProtKB">
        <authorList>
            <consortium name="RefSeq"/>
        </authorList>
    </citation>
    <scope>IDENTIFICATION</scope>
    <source>
        <tissue evidence="6">Muscle</tissue>
    </source>
</reference>
<keyword evidence="1 2" id="KW-0193">Cuticle</keyword>
<evidence type="ECO:0000256" key="4">
    <source>
        <dbReference type="SAM" id="SignalP"/>
    </source>
</evidence>
<feature type="chain" id="PRO_5045978462" evidence="4">
    <location>
        <begin position="18"/>
        <end position="223"/>
    </location>
</feature>
<dbReference type="GeneID" id="111087306"/>
<evidence type="ECO:0000256" key="1">
    <source>
        <dbReference type="ARBA" id="ARBA00022460"/>
    </source>
</evidence>
<dbReference type="PRINTS" id="PR00947">
    <property type="entry name" value="CUTICLE"/>
</dbReference>
<dbReference type="PANTHER" id="PTHR10380">
    <property type="entry name" value="CUTICLE PROTEIN"/>
    <property type="match status" value="1"/>
</dbReference>
<dbReference type="PANTHER" id="PTHR10380:SF240">
    <property type="match status" value="1"/>
</dbReference>
<dbReference type="InterPro" id="IPR031311">
    <property type="entry name" value="CHIT_BIND_RR_consensus"/>
</dbReference>
<keyword evidence="3" id="KW-0175">Coiled coil</keyword>
<dbReference type="InterPro" id="IPR050468">
    <property type="entry name" value="Cuticle_Struct_Prot"/>
</dbReference>
<proteinExistence type="predicted"/>